<evidence type="ECO:0000313" key="2">
    <source>
        <dbReference type="EMBL" id="KJV05046.1"/>
    </source>
</evidence>
<feature type="compositionally biased region" description="Polar residues" evidence="1">
    <location>
        <begin position="51"/>
        <end position="60"/>
    </location>
</feature>
<evidence type="ECO:0000313" key="3">
    <source>
        <dbReference type="Proteomes" id="UP000033684"/>
    </source>
</evidence>
<sequence length="60" mass="6931">MELGFAFKVLTIFTDKNVPKQGFKNLTVKVQLKYADHEKQRSADDPRRVYESSSALRLQS</sequence>
<feature type="compositionally biased region" description="Basic and acidic residues" evidence="1">
    <location>
        <begin position="37"/>
        <end position="50"/>
    </location>
</feature>
<comment type="caution">
    <text evidence="2">The sequence shown here is derived from an EMBL/GenBank/DDBJ whole genome shotgun (WGS) entry which is preliminary data.</text>
</comment>
<name>A0A0F3IE75_9GAMM</name>
<accession>A0A0F3IE75</accession>
<dbReference type="Proteomes" id="UP000033684">
    <property type="component" value="Unassembled WGS sequence"/>
</dbReference>
<reference evidence="2 3" key="2">
    <citation type="journal article" date="2016" name="Microb. Ecol.">
        <title>Genome Characteristics of a Novel Type I Methanotroph (Sn10-6) Isolated from a Flooded Indian Rice Field.</title>
        <authorList>
            <person name="Rahalkar M.C."/>
            <person name="Pandit P.S."/>
            <person name="Dhakephalkar P.K."/>
            <person name="Pore S."/>
            <person name="Arora P."/>
            <person name="Kapse N."/>
        </authorList>
    </citation>
    <scope>NUCLEOTIDE SEQUENCE [LARGE SCALE GENOMIC DNA]</scope>
    <source>
        <strain evidence="2 3">Sn10-6</strain>
    </source>
</reference>
<keyword evidence="3" id="KW-1185">Reference proteome</keyword>
<organism evidence="2 3">
    <name type="scientific">Methylocucumis oryzae</name>
    <dbReference type="NCBI Taxonomy" id="1632867"/>
    <lineage>
        <taxon>Bacteria</taxon>
        <taxon>Pseudomonadati</taxon>
        <taxon>Pseudomonadota</taxon>
        <taxon>Gammaproteobacteria</taxon>
        <taxon>Methylococcales</taxon>
        <taxon>Methylococcaceae</taxon>
        <taxon>Methylocucumis</taxon>
    </lineage>
</organism>
<dbReference type="EMBL" id="LAJX01000320">
    <property type="protein sequence ID" value="KJV05046.1"/>
    <property type="molecule type" value="Genomic_DNA"/>
</dbReference>
<dbReference type="AlphaFoldDB" id="A0A0F3IE75"/>
<evidence type="ECO:0000256" key="1">
    <source>
        <dbReference type="SAM" id="MobiDB-lite"/>
    </source>
</evidence>
<gene>
    <name evidence="2" type="ORF">VZ94_20965</name>
</gene>
<proteinExistence type="predicted"/>
<feature type="region of interest" description="Disordered" evidence="1">
    <location>
        <begin position="37"/>
        <end position="60"/>
    </location>
</feature>
<reference evidence="3" key="1">
    <citation type="submission" date="2015-03" db="EMBL/GenBank/DDBJ databases">
        <title>Draft genome sequence of a novel methanotroph (Sn10-6) isolated from flooded ricefield rhizosphere in India.</title>
        <authorList>
            <person name="Pandit P.S."/>
            <person name="Pore S.D."/>
            <person name="Arora P."/>
            <person name="Kapse N.G."/>
            <person name="Dhakephalkar P.K."/>
            <person name="Rahalkar M.C."/>
        </authorList>
    </citation>
    <scope>NUCLEOTIDE SEQUENCE [LARGE SCALE GENOMIC DNA]</scope>
    <source>
        <strain evidence="3">Sn10-6</strain>
    </source>
</reference>
<protein>
    <submittedName>
        <fullName evidence="2">Uncharacterized protein</fullName>
    </submittedName>
</protein>